<keyword evidence="2" id="KW-0804">Transcription</keyword>
<dbReference type="Pfam" id="PF02536">
    <property type="entry name" value="mTERF"/>
    <property type="match status" value="2"/>
</dbReference>
<feature type="compositionally biased region" description="Low complexity" evidence="4">
    <location>
        <begin position="51"/>
        <end position="64"/>
    </location>
</feature>
<feature type="compositionally biased region" description="Low complexity" evidence="4">
    <location>
        <begin position="31"/>
        <end position="43"/>
    </location>
</feature>
<dbReference type="FunFam" id="1.25.70.10:FF:000001">
    <property type="entry name" value="Mitochondrial transcription termination factor-like"/>
    <property type="match status" value="1"/>
</dbReference>
<evidence type="ECO:0000256" key="5">
    <source>
        <dbReference type="SAM" id="SignalP"/>
    </source>
</evidence>
<dbReference type="EMBL" id="KF184850">
    <property type="protein sequence ID" value="AGT16841.1"/>
    <property type="molecule type" value="Genomic_DNA"/>
</dbReference>
<evidence type="ECO:0000256" key="4">
    <source>
        <dbReference type="SAM" id="MobiDB-lite"/>
    </source>
</evidence>
<accession>A0A059Q324</accession>
<gene>
    <name evidence="6" type="ORF">SHCRBa_055_F12_R_130</name>
</gene>
<dbReference type="SMART" id="SM00733">
    <property type="entry name" value="Mterf"/>
    <property type="match status" value="5"/>
</dbReference>
<feature type="chain" id="PRO_5001581970" description="mTERF family protein" evidence="5">
    <location>
        <begin position="24"/>
        <end position="395"/>
    </location>
</feature>
<dbReference type="InterPro" id="IPR038538">
    <property type="entry name" value="MTERF_sf"/>
</dbReference>
<evidence type="ECO:0008006" key="7">
    <source>
        <dbReference type="Google" id="ProtNLM"/>
    </source>
</evidence>
<sequence length="395" mass="43743">MSPITFFYYFLLLLEMLLAPTHRERPCCSLPSTTTTARASSPPSRLPPSPSRTTSWPPAASAQRKPSRRPSKRSKRHPEKPGNHSRSFATPASNPDAVLALLSRADIAAVVAADPLILRSCVNKIGPRLLALRDRIGLSVPEISRFLLDGSWALRFGDVCPSLEFLISSFGSLELVLAVMKGNKSILNKDLDRVIKPNIEQFRQCGLSARDIAQMCFYCPWLIGFQPERVKDFLLRAEDLGVSRGSPMFKHMVAAMSRTNKEKNAATLEFLKRSLGSSESEAAFAVSKTPSILGLSDECLLPKIQFLINEVGLEPQYILQNPFLLTYGLEKQLVPRYCAMRILRAKGLMNSNICRLAQIGEQKFRLKFVDRHKDSVSGLARAYATARAGLVPSGV</sequence>
<dbReference type="PANTHER" id="PTHR13068:SF238">
    <property type="match status" value="1"/>
</dbReference>
<protein>
    <recommendedName>
        <fullName evidence="7">mTERF family protein</fullName>
    </recommendedName>
</protein>
<evidence type="ECO:0000256" key="3">
    <source>
        <dbReference type="ARBA" id="ARBA00022946"/>
    </source>
</evidence>
<comment type="similarity">
    <text evidence="1">Belongs to the mTERF family.</text>
</comment>
<evidence type="ECO:0000313" key="6">
    <source>
        <dbReference type="EMBL" id="AGT16841.1"/>
    </source>
</evidence>
<dbReference type="PANTHER" id="PTHR13068">
    <property type="entry name" value="CGI-12 PROTEIN-RELATED"/>
    <property type="match status" value="1"/>
</dbReference>
<dbReference type="GO" id="GO:0006353">
    <property type="term" value="P:DNA-templated transcription termination"/>
    <property type="evidence" value="ECO:0007669"/>
    <property type="project" value="UniProtKB-KW"/>
</dbReference>
<keyword evidence="2" id="KW-0806">Transcription termination</keyword>
<name>A0A059Q324_9POAL</name>
<feature type="compositionally biased region" description="Basic residues" evidence="4">
    <location>
        <begin position="65"/>
        <end position="78"/>
    </location>
</feature>
<keyword evidence="3" id="KW-0809">Transit peptide</keyword>
<evidence type="ECO:0000256" key="1">
    <source>
        <dbReference type="ARBA" id="ARBA00007692"/>
    </source>
</evidence>
<keyword evidence="5" id="KW-0732">Signal</keyword>
<evidence type="ECO:0000256" key="2">
    <source>
        <dbReference type="ARBA" id="ARBA00022472"/>
    </source>
</evidence>
<dbReference type="GO" id="GO:0003676">
    <property type="term" value="F:nucleic acid binding"/>
    <property type="evidence" value="ECO:0007669"/>
    <property type="project" value="InterPro"/>
</dbReference>
<feature type="signal peptide" evidence="5">
    <location>
        <begin position="1"/>
        <end position="23"/>
    </location>
</feature>
<dbReference type="AlphaFoldDB" id="A0A059Q324"/>
<proteinExistence type="inferred from homology"/>
<keyword evidence="2" id="KW-0805">Transcription regulation</keyword>
<feature type="region of interest" description="Disordered" evidence="4">
    <location>
        <begin position="29"/>
        <end position="91"/>
    </location>
</feature>
<organism evidence="6">
    <name type="scientific">Saccharum hybrid cultivar R570</name>
    <dbReference type="NCBI Taxonomy" id="131158"/>
    <lineage>
        <taxon>Eukaryota</taxon>
        <taxon>Viridiplantae</taxon>
        <taxon>Streptophyta</taxon>
        <taxon>Embryophyta</taxon>
        <taxon>Tracheophyta</taxon>
        <taxon>Spermatophyta</taxon>
        <taxon>Magnoliopsida</taxon>
        <taxon>Liliopsida</taxon>
        <taxon>Poales</taxon>
        <taxon>Poaceae</taxon>
        <taxon>PACMAD clade</taxon>
        <taxon>Panicoideae</taxon>
        <taxon>Andropogonodae</taxon>
        <taxon>Andropogoneae</taxon>
        <taxon>Saccharinae</taxon>
        <taxon>Saccharum</taxon>
        <taxon>Saccharum officinarum species complex</taxon>
    </lineage>
</organism>
<dbReference type="Gene3D" id="1.25.70.10">
    <property type="entry name" value="Transcription termination factor 3, mitochondrial"/>
    <property type="match status" value="1"/>
</dbReference>
<dbReference type="InterPro" id="IPR003690">
    <property type="entry name" value="MTERF"/>
</dbReference>
<reference evidence="6" key="1">
    <citation type="submission" date="2013-05" db="EMBL/GenBank/DDBJ databases">
        <title>Building the sugarcane genome for biotechnology and identifying evolutionary trends.</title>
        <authorList>
            <person name="De Setta N."/>
            <person name="Monteiro-Vitorello C.B."/>
            <person name="Metcalfe C.J."/>
            <person name="Cruz G.M.Q."/>
            <person name="Del Bem L.E."/>
            <person name="Vicentini R."/>
            <person name="Nogueira F.T.S."/>
            <person name="Campos R.A."/>
            <person name="Nunes S.L."/>
            <person name="Turrini P.C.G."/>
            <person name="Vieira A.P."/>
            <person name="Cruz E.A.O."/>
            <person name="Correa T.C.S."/>
            <person name="Hotta C.T."/>
            <person name="de Mello-Varani A."/>
            <person name="Vautrin S."/>
            <person name="Trindade A.S."/>
            <person name="Vilela M.M."/>
            <person name="Horta C.L."/>
            <person name="Sato P.M."/>
            <person name="de Andrade R.F."/>
            <person name="Nishiyama M.Y."/>
            <person name="Cardoso-Silva C.B."/>
            <person name="Scortecci K.C."/>
            <person name="Garcia A.A.F."/>
            <person name="Carneiro M.S."/>
            <person name="Kim C."/>
            <person name="Paterson A.H."/>
            <person name="Berges H."/>
            <person name="D'Hont A."/>
            <person name="de-Souza A.P."/>
            <person name="Souza G.M."/>
            <person name="Vincentz M."/>
            <person name="Kitajima J.P."/>
            <person name="Van Sluys M.-A."/>
        </authorList>
    </citation>
    <scope>NUCLEOTIDE SEQUENCE</scope>
</reference>